<dbReference type="EMBL" id="BAAAOA010000015">
    <property type="protein sequence ID" value="GAA1755322.1"/>
    <property type="molecule type" value="Genomic_DNA"/>
</dbReference>
<organism evidence="2 3">
    <name type="scientific">Kocuria aegyptia</name>
    <dbReference type="NCBI Taxonomy" id="330943"/>
    <lineage>
        <taxon>Bacteria</taxon>
        <taxon>Bacillati</taxon>
        <taxon>Actinomycetota</taxon>
        <taxon>Actinomycetes</taxon>
        <taxon>Micrococcales</taxon>
        <taxon>Micrococcaceae</taxon>
        <taxon>Kocuria</taxon>
    </lineage>
</organism>
<reference evidence="3" key="1">
    <citation type="journal article" date="2019" name="Int. J. Syst. Evol. Microbiol.">
        <title>The Global Catalogue of Microorganisms (GCM) 10K type strain sequencing project: providing services to taxonomists for standard genome sequencing and annotation.</title>
        <authorList>
            <consortium name="The Broad Institute Genomics Platform"/>
            <consortium name="The Broad Institute Genome Sequencing Center for Infectious Disease"/>
            <person name="Wu L."/>
            <person name="Ma J."/>
        </authorList>
    </citation>
    <scope>NUCLEOTIDE SEQUENCE [LARGE SCALE GENOMIC DNA]</scope>
    <source>
        <strain evidence="3">JCM 14735</strain>
    </source>
</reference>
<protein>
    <submittedName>
        <fullName evidence="2">Uncharacterized protein</fullName>
    </submittedName>
</protein>
<gene>
    <name evidence="2" type="ORF">GCM10009767_13290</name>
</gene>
<evidence type="ECO:0000256" key="1">
    <source>
        <dbReference type="SAM" id="MobiDB-lite"/>
    </source>
</evidence>
<keyword evidence="3" id="KW-1185">Reference proteome</keyword>
<evidence type="ECO:0000313" key="2">
    <source>
        <dbReference type="EMBL" id="GAA1755322.1"/>
    </source>
</evidence>
<accession>A0ABP4WJV8</accession>
<sequence length="110" mass="11751">MLVPADRGAHRVRLVSTGCLSEANRFARWPLPRRARTSGPSATIGTGRTASEHVATIAVQLLPWTHDHQHDRFRDGVGPAKILAGAQWSDHPPAPTGRSGHAGTGLQRPG</sequence>
<feature type="region of interest" description="Disordered" evidence="1">
    <location>
        <begin position="83"/>
        <end position="110"/>
    </location>
</feature>
<name>A0ABP4WJV8_9MICC</name>
<proteinExistence type="predicted"/>
<comment type="caution">
    <text evidence="2">The sequence shown here is derived from an EMBL/GenBank/DDBJ whole genome shotgun (WGS) entry which is preliminary data.</text>
</comment>
<evidence type="ECO:0000313" key="3">
    <source>
        <dbReference type="Proteomes" id="UP001501204"/>
    </source>
</evidence>
<dbReference type="Proteomes" id="UP001501204">
    <property type="component" value="Unassembled WGS sequence"/>
</dbReference>